<comment type="caution">
    <text evidence="24">The sequence shown here is derived from an EMBL/GenBank/DDBJ whole genome shotgun (WGS) entry which is preliminary data.</text>
</comment>
<dbReference type="SMART" id="SM00333">
    <property type="entry name" value="TUDOR"/>
    <property type="match status" value="1"/>
</dbReference>
<evidence type="ECO:0000259" key="22">
    <source>
        <dbReference type="PROSITE" id="PS50304"/>
    </source>
</evidence>
<dbReference type="EC" id="2.2.1.2" evidence="20"/>
<evidence type="ECO:0000313" key="25">
    <source>
        <dbReference type="Proteomes" id="UP001321749"/>
    </source>
</evidence>
<gene>
    <name evidence="24" type="ORF">QBC42DRAFT_308081</name>
</gene>
<dbReference type="Gene3D" id="2.30.30.140">
    <property type="match status" value="1"/>
</dbReference>
<dbReference type="FunFam" id="2.40.50.90:FF:000010">
    <property type="entry name" value="Ribonuclease"/>
    <property type="match status" value="1"/>
</dbReference>
<evidence type="ECO:0000256" key="20">
    <source>
        <dbReference type="RuleBase" id="RU000501"/>
    </source>
</evidence>
<comment type="cofactor">
    <cofactor evidence="1">
        <name>Cu cation</name>
        <dbReference type="ChEBI" id="CHEBI:23378"/>
    </cofactor>
</comment>
<dbReference type="FunFam" id="2.60.40.200:FF:000001">
    <property type="entry name" value="Superoxide dismutase [Cu-Zn]"/>
    <property type="match status" value="1"/>
</dbReference>
<accession>A0AAV9HE28</accession>
<dbReference type="Pfam" id="PF00923">
    <property type="entry name" value="TAL_FSA"/>
    <property type="match status" value="1"/>
</dbReference>
<feature type="domain" description="TNase-like" evidence="23">
    <location>
        <begin position="465"/>
        <end position="602"/>
    </location>
</feature>
<organism evidence="24 25">
    <name type="scientific">Cladorrhinum samala</name>
    <dbReference type="NCBI Taxonomy" id="585594"/>
    <lineage>
        <taxon>Eukaryota</taxon>
        <taxon>Fungi</taxon>
        <taxon>Dikarya</taxon>
        <taxon>Ascomycota</taxon>
        <taxon>Pezizomycotina</taxon>
        <taxon>Sordariomycetes</taxon>
        <taxon>Sordariomycetidae</taxon>
        <taxon>Sordariales</taxon>
        <taxon>Podosporaceae</taxon>
        <taxon>Cladorrhinum</taxon>
    </lineage>
</organism>
<dbReference type="Proteomes" id="UP001321749">
    <property type="component" value="Unassembled WGS sequence"/>
</dbReference>
<dbReference type="GO" id="GO:0006801">
    <property type="term" value="P:superoxide metabolic process"/>
    <property type="evidence" value="ECO:0007669"/>
    <property type="project" value="InterPro"/>
</dbReference>
<evidence type="ECO:0000256" key="2">
    <source>
        <dbReference type="ARBA" id="ARBA00001947"/>
    </source>
</evidence>
<dbReference type="PRINTS" id="PR00068">
    <property type="entry name" value="CUZNDISMTASE"/>
</dbReference>
<keyword evidence="8" id="KW-0963">Cytoplasm</keyword>
<dbReference type="GO" id="GO:0004518">
    <property type="term" value="F:nuclease activity"/>
    <property type="evidence" value="ECO:0007669"/>
    <property type="project" value="TreeGrafter"/>
</dbReference>
<dbReference type="SMART" id="SM00318">
    <property type="entry name" value="SNc"/>
    <property type="match status" value="4"/>
</dbReference>
<dbReference type="InterPro" id="IPR013785">
    <property type="entry name" value="Aldolase_TIM"/>
</dbReference>
<protein>
    <recommendedName>
        <fullName evidence="20">Transaldolase</fullName>
        <ecNumber evidence="20">2.2.1.2</ecNumber>
    </recommendedName>
</protein>
<evidence type="ECO:0000256" key="15">
    <source>
        <dbReference type="ARBA" id="ARBA00023002"/>
    </source>
</evidence>
<proteinExistence type="inferred from homology"/>
<keyword evidence="15" id="KW-0560">Oxidoreductase</keyword>
<evidence type="ECO:0000256" key="10">
    <source>
        <dbReference type="ARBA" id="ARBA00022679"/>
    </source>
</evidence>
<dbReference type="CDD" id="cd00957">
    <property type="entry name" value="Transaldolase_TalAB"/>
    <property type="match status" value="1"/>
</dbReference>
<dbReference type="PROSITE" id="PS01054">
    <property type="entry name" value="TRANSALDOLASE_1"/>
    <property type="match status" value="1"/>
</dbReference>
<dbReference type="SUPFAM" id="SSF51569">
    <property type="entry name" value="Aldolase"/>
    <property type="match status" value="1"/>
</dbReference>
<feature type="domain" description="TNase-like" evidence="23">
    <location>
        <begin position="314"/>
        <end position="456"/>
    </location>
</feature>
<evidence type="ECO:0000256" key="1">
    <source>
        <dbReference type="ARBA" id="ARBA00001935"/>
    </source>
</evidence>
<dbReference type="InterPro" id="IPR016071">
    <property type="entry name" value="Staphylococal_nuclease_OB-fold"/>
</dbReference>
<evidence type="ECO:0000256" key="13">
    <source>
        <dbReference type="ARBA" id="ARBA00022833"/>
    </source>
</evidence>
<name>A0AAV9HE28_9PEZI</name>
<evidence type="ECO:0000256" key="21">
    <source>
        <dbReference type="SAM" id="MobiDB-lite"/>
    </source>
</evidence>
<keyword evidence="9" id="KW-0597">Phosphoprotein</keyword>
<dbReference type="Pfam" id="PF00565">
    <property type="entry name" value="SNase"/>
    <property type="match status" value="3"/>
</dbReference>
<dbReference type="GO" id="GO:0005634">
    <property type="term" value="C:nucleus"/>
    <property type="evidence" value="ECO:0007669"/>
    <property type="project" value="TreeGrafter"/>
</dbReference>
<comment type="similarity">
    <text evidence="6">Belongs to the Cu-Zn superoxide dismutase family.</text>
</comment>
<dbReference type="InterPro" id="IPR002999">
    <property type="entry name" value="Tudor"/>
</dbReference>
<evidence type="ECO:0000256" key="17">
    <source>
        <dbReference type="ARBA" id="ARBA00023126"/>
    </source>
</evidence>
<reference evidence="24" key="2">
    <citation type="submission" date="2023-06" db="EMBL/GenBank/DDBJ databases">
        <authorList>
            <consortium name="Lawrence Berkeley National Laboratory"/>
            <person name="Mondo S.J."/>
            <person name="Hensen N."/>
            <person name="Bonometti L."/>
            <person name="Westerberg I."/>
            <person name="Brannstrom I.O."/>
            <person name="Guillou S."/>
            <person name="Cros-Aarteil S."/>
            <person name="Calhoun S."/>
            <person name="Haridas S."/>
            <person name="Kuo A."/>
            <person name="Pangilinan J."/>
            <person name="Riley R."/>
            <person name="Labutti K."/>
            <person name="Andreopoulos B."/>
            <person name="Lipzen A."/>
            <person name="Chen C."/>
            <person name="Yanf M."/>
            <person name="Daum C."/>
            <person name="Ng V."/>
            <person name="Clum A."/>
            <person name="Steindorff A."/>
            <person name="Ohm R."/>
            <person name="Martin F."/>
            <person name="Silar P."/>
            <person name="Natvig D."/>
            <person name="Lalanne C."/>
            <person name="Gautier V."/>
            <person name="Ament-Velasquez S.L."/>
            <person name="Kruys A."/>
            <person name="Hutchinson M.I."/>
            <person name="Powell A.J."/>
            <person name="Barry K."/>
            <person name="Miller A.N."/>
            <person name="Grigoriev I.V."/>
            <person name="Debuchy R."/>
            <person name="Gladieux P."/>
            <person name="Thoren M.H."/>
            <person name="Johannesson H."/>
        </authorList>
    </citation>
    <scope>NUCLEOTIDE SEQUENCE</scope>
    <source>
        <strain evidence="24">PSN324</strain>
    </source>
</reference>
<dbReference type="GO" id="GO:0016209">
    <property type="term" value="F:antioxidant activity"/>
    <property type="evidence" value="ECO:0007669"/>
    <property type="project" value="UniProtKB-KW"/>
</dbReference>
<dbReference type="FunFam" id="2.30.30.140:FF:000018">
    <property type="entry name" value="Serine/threonine-protein kinase 31"/>
    <property type="match status" value="1"/>
</dbReference>
<evidence type="ECO:0000256" key="4">
    <source>
        <dbReference type="ARBA" id="ARBA00004857"/>
    </source>
</evidence>
<feature type="region of interest" description="Disordered" evidence="21">
    <location>
        <begin position="125"/>
        <end position="147"/>
    </location>
</feature>
<dbReference type="PANTHER" id="PTHR12302">
    <property type="entry name" value="EBNA2 BINDING PROTEIN P100"/>
    <property type="match status" value="1"/>
</dbReference>
<evidence type="ECO:0000256" key="8">
    <source>
        <dbReference type="ARBA" id="ARBA00022490"/>
    </source>
</evidence>
<sequence>MVKAVAVVRGDSKVTGSVVFEQESENGPTTITWDITGHDANAKRGVHIHTFGDNTNGCTSAGPHFNPHGKTHGNRTDEVRHVGDLGNIETDAQGNSRGSVTDNFIKLIGPESVIGRTVVVHAGTDDLGKGGNEESLKTGNAGPRPACVNSSRRIAQGGGHIDVHSIMAGHIAKVKSVLSGDTFILASPNNPSQEKTFSLAYVSAPRLSKDGDEPYAFQSREFLRNLTVGKLIKFTVSYGTSFPDAAVTAGWLRVREDAGRKDDPEDVQAHLDYLRTLESEAKSEGKGLHAAGGGFIQVQNDLGGPDFLKEWKGKTVDGVIERVISGDRLLARLLTSDKKHYQVMTLIAGIRTPSTARANPANGQVQPAEEFGDEARSFVEQRLLQRKVAFKIVGASPQGQLVASVIHPNGNIAEFLLQEGLARCNDFHSTFLGSDMAALRAAEEKAKSARKNLHRGFVPKTTGTKDAEATVTKIIGADTILVRNKTGAEKRISFSSVRGPRAGEASEAPYRDEAKEFVRKKLIGKHVRVSVDGTKPATDDFEAREVASVSQNGKNIGLQLVQEGYATVIRHRKDDTDRAPNYDELLAAQETAKEQKKGIWSGKPPKVKNYVDISESVQKAKIQLGSLSRQRKIPGIVDFCKSGSRFTVLIPREGAKLTLVLAGIRAPRAPRNAQEQGEPFGQEGLDLANKRCNQRDCEIDIHDIDKVGGFIGDLYINRESFAKVLVEEGLASVHEYSAEKAGNSAELLAAQQRAKEAKKGLWHDWDPSQDVAEEEESAPVESDVAVTIDKKPEDYRDIVITNVDSNGRIKIQEVGKGTAALETLMSQFRSFHLSPNNNVAIKDAPKAGDLVAAKFSEDGEWYRARIRSNDRAAKVAEVVYIDYGNTEKQPWSKLRALDQAQFGPQRLKAQATDAQLSFVQLPASSDYLNDAINYIYELTEGKKLVGSFDFVDPKEGISYITLYDPKDTGAKDASGSINRKIIGNGNGLVPRKLKAWERSKVFEPVLKSLKEAELEAKTERRGIWEVIIYYSVLCILSHQLKMPSSLEQLKASGTVSIGKYKPQDATTNPSLILAATKKPEYAALLDAAVAEAKKLGGSVDEQVDSALDNLLVQFGTKILEIIPGKVSTEVDAAFSFDTKKSVDKALHIIELYEKAGVSKDRVLIKIASTWEGIKAAEILQRDHGINTNLTLMFSLVQAIAAAEAGAFLISPFVGRILDWYKAATKKDYSKEEDPGVKSVQAIFNYYKKFGYNTIVMGASFRNTGEITELAGCDYLTISPNLLEELLNSDAAVPKKLDAASATSLNLEKKTYINDEPTFRFDFNEDQMAVEKLREGISKFAADAVTLKEIIKSKIQQ</sequence>
<feature type="compositionally biased region" description="Basic and acidic residues" evidence="21">
    <location>
        <begin position="125"/>
        <end position="136"/>
    </location>
</feature>
<dbReference type="SUPFAM" id="SSF50199">
    <property type="entry name" value="Staphylococcal nuclease"/>
    <property type="match status" value="5"/>
</dbReference>
<dbReference type="InterPro" id="IPR001585">
    <property type="entry name" value="TAL/FSA"/>
</dbReference>
<dbReference type="EMBL" id="MU865047">
    <property type="protein sequence ID" value="KAK4459056.1"/>
    <property type="molecule type" value="Genomic_DNA"/>
</dbReference>
<comment type="subcellular location">
    <subcellularLocation>
        <location evidence="3">Cytoplasm</location>
    </subcellularLocation>
</comment>
<evidence type="ECO:0000256" key="19">
    <source>
        <dbReference type="ARBA" id="ARBA00048810"/>
    </source>
</evidence>
<dbReference type="Gene3D" id="2.40.50.90">
    <property type="match status" value="5"/>
</dbReference>
<dbReference type="FunFam" id="3.20.20.70:FF:000088">
    <property type="entry name" value="Transaldolase"/>
    <property type="match status" value="1"/>
</dbReference>
<dbReference type="InterPro" id="IPR001424">
    <property type="entry name" value="SOD_Cu_Zn_dom"/>
</dbReference>
<comment type="similarity">
    <text evidence="5">Belongs to the transaldolase family. Type 1 subfamily.</text>
</comment>
<dbReference type="GO" id="GO:0034599">
    <property type="term" value="P:cellular response to oxidative stress"/>
    <property type="evidence" value="ECO:0007669"/>
    <property type="project" value="UniProtKB-ARBA"/>
</dbReference>
<dbReference type="SUPFAM" id="SSF63748">
    <property type="entry name" value="Tudor/PWWP/MBT"/>
    <property type="match status" value="1"/>
</dbReference>
<dbReference type="GO" id="GO:0006402">
    <property type="term" value="P:mRNA catabolic process"/>
    <property type="evidence" value="ECO:0007669"/>
    <property type="project" value="TreeGrafter"/>
</dbReference>
<dbReference type="PANTHER" id="PTHR12302:SF2">
    <property type="entry name" value="STAPHYLOCOCCAL NUCLEASE DOMAIN-CONTAINING PROTEIN 1"/>
    <property type="match status" value="1"/>
</dbReference>
<dbReference type="FunFam" id="2.40.50.90:FF:000001">
    <property type="entry name" value="Staphylococcal nuclease domain-containing protein"/>
    <property type="match status" value="1"/>
</dbReference>
<evidence type="ECO:0000256" key="16">
    <source>
        <dbReference type="ARBA" id="ARBA00023008"/>
    </source>
</evidence>
<comment type="cofactor">
    <cofactor evidence="2">
        <name>Zn(2+)</name>
        <dbReference type="ChEBI" id="CHEBI:29105"/>
    </cofactor>
</comment>
<dbReference type="Pfam" id="PF00567">
    <property type="entry name" value="TUDOR"/>
    <property type="match status" value="1"/>
</dbReference>
<keyword evidence="12" id="KW-0677">Repeat</keyword>
<dbReference type="GO" id="GO:0046872">
    <property type="term" value="F:metal ion binding"/>
    <property type="evidence" value="ECO:0007669"/>
    <property type="project" value="UniProtKB-KW"/>
</dbReference>
<dbReference type="Gene3D" id="3.20.20.70">
    <property type="entry name" value="Aldolase class I"/>
    <property type="match status" value="1"/>
</dbReference>
<evidence type="ECO:0000256" key="14">
    <source>
        <dbReference type="ARBA" id="ARBA00022862"/>
    </source>
</evidence>
<evidence type="ECO:0000313" key="24">
    <source>
        <dbReference type="EMBL" id="KAK4459056.1"/>
    </source>
</evidence>
<evidence type="ECO:0000256" key="9">
    <source>
        <dbReference type="ARBA" id="ARBA00022553"/>
    </source>
</evidence>
<comment type="function">
    <text evidence="20">Catalyzes the rate-limiting step of the non-oxidative phase in the pentose phosphate pathway. Catalyzes the reversible conversion of sedheptulose-7-phosphate and D-glyceraldehyde 3-phosphate into erythrose-4-phosphate and beta-D-fructose 6-phosphate.</text>
</comment>
<keyword evidence="17 20" id="KW-0570">Pentose shunt</keyword>
<evidence type="ECO:0000256" key="6">
    <source>
        <dbReference type="ARBA" id="ARBA00010457"/>
    </source>
</evidence>
<dbReference type="CDD" id="cd00175">
    <property type="entry name" value="SNc"/>
    <property type="match status" value="2"/>
</dbReference>
<evidence type="ECO:0000259" key="23">
    <source>
        <dbReference type="PROSITE" id="PS50830"/>
    </source>
</evidence>
<dbReference type="FunFam" id="2.40.50.90:FF:000019">
    <property type="entry name" value="Transcription factor (Snd1/p100), putative"/>
    <property type="match status" value="1"/>
</dbReference>
<dbReference type="PROSITE" id="PS50830">
    <property type="entry name" value="TNASE_3"/>
    <property type="match status" value="3"/>
</dbReference>
<dbReference type="GO" id="GO:0005975">
    <property type="term" value="P:carbohydrate metabolic process"/>
    <property type="evidence" value="ECO:0007669"/>
    <property type="project" value="InterPro"/>
</dbReference>
<comment type="pathway">
    <text evidence="4 20">Carbohydrate degradation; pentose phosphate pathway; D-glyceraldehyde 3-phosphate and beta-D-fructose 6-phosphate from D-ribose 5-phosphate and D-xylulose 5-phosphate (non-oxidative stage): step 2/3.</text>
</comment>
<dbReference type="GO" id="GO:0016491">
    <property type="term" value="F:oxidoreductase activity"/>
    <property type="evidence" value="ECO:0007669"/>
    <property type="project" value="UniProtKB-KW"/>
</dbReference>
<comment type="catalytic activity">
    <reaction evidence="19 20">
        <text>D-sedoheptulose 7-phosphate + D-glyceraldehyde 3-phosphate = D-erythrose 4-phosphate + beta-D-fructose 6-phosphate</text>
        <dbReference type="Rhea" id="RHEA:17053"/>
        <dbReference type="ChEBI" id="CHEBI:16897"/>
        <dbReference type="ChEBI" id="CHEBI:57483"/>
        <dbReference type="ChEBI" id="CHEBI:57634"/>
        <dbReference type="ChEBI" id="CHEBI:59776"/>
        <dbReference type="EC" id="2.2.1.2"/>
    </reaction>
</comment>
<feature type="domain" description="TNase-like" evidence="23">
    <location>
        <begin position="631"/>
        <end position="764"/>
    </location>
</feature>
<dbReference type="InterPro" id="IPR004730">
    <property type="entry name" value="Transaldolase_1"/>
</dbReference>
<evidence type="ECO:0000256" key="5">
    <source>
        <dbReference type="ARBA" id="ARBA00008012"/>
    </source>
</evidence>
<keyword evidence="10 20" id="KW-0808">Transferase</keyword>
<dbReference type="PROSITE" id="PS50304">
    <property type="entry name" value="TUDOR"/>
    <property type="match status" value="1"/>
</dbReference>
<keyword evidence="14" id="KW-0049">Antioxidant</keyword>
<evidence type="ECO:0000256" key="7">
    <source>
        <dbReference type="ARBA" id="ARBA00011738"/>
    </source>
</evidence>
<reference evidence="24" key="1">
    <citation type="journal article" date="2023" name="Mol. Phylogenet. Evol.">
        <title>Genome-scale phylogeny and comparative genomics of the fungal order Sordariales.</title>
        <authorList>
            <person name="Hensen N."/>
            <person name="Bonometti L."/>
            <person name="Westerberg I."/>
            <person name="Brannstrom I.O."/>
            <person name="Guillou S."/>
            <person name="Cros-Aarteil S."/>
            <person name="Calhoun S."/>
            <person name="Haridas S."/>
            <person name="Kuo A."/>
            <person name="Mondo S."/>
            <person name="Pangilinan J."/>
            <person name="Riley R."/>
            <person name="LaButti K."/>
            <person name="Andreopoulos B."/>
            <person name="Lipzen A."/>
            <person name="Chen C."/>
            <person name="Yan M."/>
            <person name="Daum C."/>
            <person name="Ng V."/>
            <person name="Clum A."/>
            <person name="Steindorff A."/>
            <person name="Ohm R.A."/>
            <person name="Martin F."/>
            <person name="Silar P."/>
            <person name="Natvig D.O."/>
            <person name="Lalanne C."/>
            <person name="Gautier V."/>
            <person name="Ament-Velasquez S.L."/>
            <person name="Kruys A."/>
            <person name="Hutchinson M.I."/>
            <person name="Powell A.J."/>
            <person name="Barry K."/>
            <person name="Miller A.N."/>
            <person name="Grigoriev I.V."/>
            <person name="Debuchy R."/>
            <person name="Gladieux P."/>
            <person name="Hiltunen Thoren M."/>
            <person name="Johannesson H."/>
        </authorList>
    </citation>
    <scope>NUCLEOTIDE SEQUENCE</scope>
    <source>
        <strain evidence="24">PSN324</strain>
    </source>
</reference>
<evidence type="ECO:0000256" key="12">
    <source>
        <dbReference type="ARBA" id="ARBA00022737"/>
    </source>
</evidence>
<keyword evidence="18" id="KW-0704">Schiff base</keyword>
<evidence type="ECO:0000256" key="3">
    <source>
        <dbReference type="ARBA" id="ARBA00004496"/>
    </source>
</evidence>
<dbReference type="FunFam" id="2.40.50.90:FF:000030">
    <property type="entry name" value="Transcription factor (Snd1/p100), putative"/>
    <property type="match status" value="1"/>
</dbReference>
<keyword evidence="11" id="KW-0479">Metal-binding</keyword>
<feature type="domain" description="Tudor" evidence="22">
    <location>
        <begin position="844"/>
        <end position="904"/>
    </location>
</feature>
<dbReference type="InterPro" id="IPR018225">
    <property type="entry name" value="Transaldolase_AS"/>
</dbReference>
<dbReference type="PROSITE" id="PS00958">
    <property type="entry name" value="TRANSALDOLASE_2"/>
    <property type="match status" value="1"/>
</dbReference>
<dbReference type="NCBIfam" id="TIGR00874">
    <property type="entry name" value="talAB"/>
    <property type="match status" value="1"/>
</dbReference>
<dbReference type="InterPro" id="IPR035437">
    <property type="entry name" value="SNase_OB-fold_sf"/>
</dbReference>
<dbReference type="CDD" id="cd00305">
    <property type="entry name" value="Cu-Zn_Superoxide_Dismutase"/>
    <property type="match status" value="1"/>
</dbReference>
<evidence type="ECO:0000256" key="18">
    <source>
        <dbReference type="ARBA" id="ARBA00023270"/>
    </source>
</evidence>
<dbReference type="GO" id="GO:0003723">
    <property type="term" value="F:RNA binding"/>
    <property type="evidence" value="ECO:0007669"/>
    <property type="project" value="TreeGrafter"/>
</dbReference>
<keyword evidence="25" id="KW-1185">Reference proteome</keyword>
<dbReference type="GO" id="GO:0006098">
    <property type="term" value="P:pentose-phosphate shunt"/>
    <property type="evidence" value="ECO:0007669"/>
    <property type="project" value="UniProtKB-KW"/>
</dbReference>
<dbReference type="SUPFAM" id="SSF49329">
    <property type="entry name" value="Cu,Zn superoxide dismutase-like"/>
    <property type="match status" value="1"/>
</dbReference>
<dbReference type="GO" id="GO:0004801">
    <property type="term" value="F:transaldolase activity"/>
    <property type="evidence" value="ECO:0007669"/>
    <property type="project" value="UniProtKB-EC"/>
</dbReference>
<dbReference type="InterPro" id="IPR036423">
    <property type="entry name" value="SOD-like_Cu/Zn_dom_sf"/>
</dbReference>
<comment type="subunit">
    <text evidence="7">Homodimer.</text>
</comment>
<dbReference type="Pfam" id="PF00080">
    <property type="entry name" value="Sod_Cu"/>
    <property type="match status" value="1"/>
</dbReference>
<keyword evidence="16" id="KW-0186">Copper</keyword>
<keyword evidence="13" id="KW-0862">Zinc</keyword>
<dbReference type="GO" id="GO:0005829">
    <property type="term" value="C:cytosol"/>
    <property type="evidence" value="ECO:0007669"/>
    <property type="project" value="TreeGrafter"/>
</dbReference>
<evidence type="ECO:0000256" key="11">
    <source>
        <dbReference type="ARBA" id="ARBA00022723"/>
    </source>
</evidence>
<dbReference type="Gene3D" id="2.60.40.200">
    <property type="entry name" value="Superoxide dismutase, copper/zinc binding domain"/>
    <property type="match status" value="1"/>
</dbReference>